<keyword evidence="2" id="KW-0732">Signal</keyword>
<evidence type="ECO:0000313" key="4">
    <source>
        <dbReference type="EMBL" id="GAG85252.1"/>
    </source>
</evidence>
<comment type="subcellular location">
    <subcellularLocation>
        <location evidence="1">Secreted</location>
    </subcellularLocation>
</comment>
<evidence type="ECO:0000259" key="3">
    <source>
        <dbReference type="PROSITE" id="PS51677"/>
    </source>
</evidence>
<dbReference type="Pfam" id="PF01522">
    <property type="entry name" value="Polysacc_deac_1"/>
    <property type="match status" value="1"/>
</dbReference>
<dbReference type="InterPro" id="IPR011330">
    <property type="entry name" value="Glyco_hydro/deAcase_b/a-brl"/>
</dbReference>
<gene>
    <name evidence="4" type="ORF">S01H4_26484</name>
</gene>
<dbReference type="PANTHER" id="PTHR34216">
    <property type="match status" value="1"/>
</dbReference>
<feature type="domain" description="NodB homology" evidence="3">
    <location>
        <begin position="78"/>
        <end position="143"/>
    </location>
</feature>
<reference evidence="4" key="1">
    <citation type="journal article" date="2014" name="Front. Microbiol.">
        <title>High frequency of phylogenetically diverse reductive dehalogenase-homologous genes in deep subseafloor sedimentary metagenomes.</title>
        <authorList>
            <person name="Kawai M."/>
            <person name="Futagami T."/>
            <person name="Toyoda A."/>
            <person name="Takaki Y."/>
            <person name="Nishi S."/>
            <person name="Hori S."/>
            <person name="Arai W."/>
            <person name="Tsubouchi T."/>
            <person name="Morono Y."/>
            <person name="Uchiyama I."/>
            <person name="Ito T."/>
            <person name="Fujiyama A."/>
            <person name="Inagaki F."/>
            <person name="Takami H."/>
        </authorList>
    </citation>
    <scope>NUCLEOTIDE SEQUENCE</scope>
    <source>
        <strain evidence="4">Expedition CK06-06</strain>
    </source>
</reference>
<organism evidence="4">
    <name type="scientific">marine sediment metagenome</name>
    <dbReference type="NCBI Taxonomy" id="412755"/>
    <lineage>
        <taxon>unclassified sequences</taxon>
        <taxon>metagenomes</taxon>
        <taxon>ecological metagenomes</taxon>
    </lineage>
</organism>
<dbReference type="InterPro" id="IPR002509">
    <property type="entry name" value="NODB_dom"/>
</dbReference>
<dbReference type="PANTHER" id="PTHR34216:SF3">
    <property type="entry name" value="POLY-BETA-1,6-N-ACETYL-D-GLUCOSAMINE N-DEACETYLASE"/>
    <property type="match status" value="1"/>
</dbReference>
<sequence>MNRIIKLIGSIVFYIVRLVWESIAKATGIFTQAPFITLYYHNIKKEQGSKFAWQMDTLIRSGTPVAACTEQAPKGAKRLIAVTFDDGFVSAVQNALPILMERGIPLTIFIPTSCIGQSCNWILNETNADHKEAILSSEEICNL</sequence>
<dbReference type="PROSITE" id="PS51677">
    <property type="entry name" value="NODB"/>
    <property type="match status" value="1"/>
</dbReference>
<accession>X1BVT3</accession>
<dbReference type="AlphaFoldDB" id="X1BVT3"/>
<dbReference type="EMBL" id="BART01012777">
    <property type="protein sequence ID" value="GAG85252.1"/>
    <property type="molecule type" value="Genomic_DNA"/>
</dbReference>
<feature type="non-terminal residue" evidence="4">
    <location>
        <position position="143"/>
    </location>
</feature>
<dbReference type="InterPro" id="IPR051398">
    <property type="entry name" value="Polysacch_Deacetylase"/>
</dbReference>
<dbReference type="GO" id="GO:0016810">
    <property type="term" value="F:hydrolase activity, acting on carbon-nitrogen (but not peptide) bonds"/>
    <property type="evidence" value="ECO:0007669"/>
    <property type="project" value="InterPro"/>
</dbReference>
<evidence type="ECO:0000256" key="1">
    <source>
        <dbReference type="ARBA" id="ARBA00004613"/>
    </source>
</evidence>
<evidence type="ECO:0000256" key="2">
    <source>
        <dbReference type="ARBA" id="ARBA00022729"/>
    </source>
</evidence>
<protein>
    <recommendedName>
        <fullName evidence="3">NodB homology domain-containing protein</fullName>
    </recommendedName>
</protein>
<dbReference type="GO" id="GO:0005576">
    <property type="term" value="C:extracellular region"/>
    <property type="evidence" value="ECO:0007669"/>
    <property type="project" value="UniProtKB-SubCell"/>
</dbReference>
<dbReference type="GO" id="GO:0005975">
    <property type="term" value="P:carbohydrate metabolic process"/>
    <property type="evidence" value="ECO:0007669"/>
    <property type="project" value="InterPro"/>
</dbReference>
<comment type="caution">
    <text evidence="4">The sequence shown here is derived from an EMBL/GenBank/DDBJ whole genome shotgun (WGS) entry which is preliminary data.</text>
</comment>
<proteinExistence type="predicted"/>
<name>X1BVT3_9ZZZZ</name>
<dbReference type="SUPFAM" id="SSF88713">
    <property type="entry name" value="Glycoside hydrolase/deacetylase"/>
    <property type="match status" value="1"/>
</dbReference>
<dbReference type="Gene3D" id="3.20.20.370">
    <property type="entry name" value="Glycoside hydrolase/deacetylase"/>
    <property type="match status" value="1"/>
</dbReference>